<name>A0A4R6WI84_9SPHI</name>
<feature type="transmembrane region" description="Helical" evidence="1">
    <location>
        <begin position="6"/>
        <end position="29"/>
    </location>
</feature>
<comment type="caution">
    <text evidence="2">The sequence shown here is derived from an EMBL/GenBank/DDBJ whole genome shotgun (WGS) entry which is preliminary data.</text>
</comment>
<evidence type="ECO:0008006" key="4">
    <source>
        <dbReference type="Google" id="ProtNLM"/>
    </source>
</evidence>
<dbReference type="EMBL" id="SNYV01000013">
    <property type="protein sequence ID" value="TDQ78246.1"/>
    <property type="molecule type" value="Genomic_DNA"/>
</dbReference>
<keyword evidence="1" id="KW-0812">Transmembrane</keyword>
<dbReference type="OrthoDB" id="5702951at2"/>
<organism evidence="2 3">
    <name type="scientific">Sphingobacterium yanglingense</name>
    <dbReference type="NCBI Taxonomy" id="1437280"/>
    <lineage>
        <taxon>Bacteria</taxon>
        <taxon>Pseudomonadati</taxon>
        <taxon>Bacteroidota</taxon>
        <taxon>Sphingobacteriia</taxon>
        <taxon>Sphingobacteriales</taxon>
        <taxon>Sphingobacteriaceae</taxon>
        <taxon>Sphingobacterium</taxon>
    </lineage>
</organism>
<keyword evidence="3" id="KW-1185">Reference proteome</keyword>
<dbReference type="Proteomes" id="UP000295292">
    <property type="component" value="Unassembled WGS sequence"/>
</dbReference>
<gene>
    <name evidence="2" type="ORF">CLV99_2226</name>
</gene>
<feature type="transmembrane region" description="Helical" evidence="1">
    <location>
        <begin position="41"/>
        <end position="64"/>
    </location>
</feature>
<accession>A0A4R6WI84</accession>
<keyword evidence="1" id="KW-1133">Transmembrane helix</keyword>
<proteinExistence type="predicted"/>
<feature type="transmembrane region" description="Helical" evidence="1">
    <location>
        <begin position="70"/>
        <end position="89"/>
    </location>
</feature>
<dbReference type="RefSeq" id="WP_133584483.1">
    <property type="nucleotide sequence ID" value="NZ_SNYV01000013.1"/>
</dbReference>
<evidence type="ECO:0000313" key="3">
    <source>
        <dbReference type="Proteomes" id="UP000295292"/>
    </source>
</evidence>
<evidence type="ECO:0000313" key="2">
    <source>
        <dbReference type="EMBL" id="TDQ78246.1"/>
    </source>
</evidence>
<protein>
    <recommendedName>
        <fullName evidence="4">DUF2931 family protein</fullName>
    </recommendedName>
</protein>
<dbReference type="Pfam" id="PF11153">
    <property type="entry name" value="DUF2931"/>
    <property type="match status" value="1"/>
</dbReference>
<keyword evidence="1" id="KW-0472">Membrane</keyword>
<evidence type="ECO:0000256" key="1">
    <source>
        <dbReference type="SAM" id="Phobius"/>
    </source>
</evidence>
<dbReference type="InterPro" id="IPR021326">
    <property type="entry name" value="DUF2931"/>
</dbReference>
<dbReference type="AlphaFoldDB" id="A0A4R6WI84"/>
<reference evidence="2 3" key="1">
    <citation type="submission" date="2019-03" db="EMBL/GenBank/DDBJ databases">
        <title>Genomic Encyclopedia of Archaeal and Bacterial Type Strains, Phase II (KMG-II): from individual species to whole genera.</title>
        <authorList>
            <person name="Goeker M."/>
        </authorList>
    </citation>
    <scope>NUCLEOTIDE SEQUENCE [LARGE SCALE GENOMIC DNA]</scope>
    <source>
        <strain evidence="2 3">DSM 28353</strain>
    </source>
</reference>
<sequence length="436" mass="50978">MNYYLKLFLLATGVGLVNLLIYFFFLRFQIVHNSSYVPQELLVAALILLAIPIQFLIFLLIGWFFNKEALAFNITAICFMITCVISLWATSKEERARYSNERVYLQTEKYDYQQGIATPEGYPVQLLSESRFVMSVKGDRNPVTLLETQKVYSNQWGNGETTFKSSDEGPIVIPDSLRLYWYSFLENKYYSLNTKLNKSKISEYFKQGLKHDMSGKLDQIIQSNYNELIAGIAPGGDVVLWISSFNDTREIEVFKATELSIDQLKDYDLVTDEIRKQVLHDTCLCEDNVQSRKIVHNNRPIPFGTWTGKYRKKNNWRITINDFGQTKAQLKFRLFNGERYQFFNEEITQQQYAPQAIPDYLNFTFFKDGKKHNAYLEFDESEVFRLFDQITTQHPDEPIDLVLNISPDLKQTSIRLQTKSDTLYFENMTAVNIYNR</sequence>